<gene>
    <name evidence="2" type="ORF">GUL26_31125</name>
</gene>
<dbReference type="InterPro" id="IPR001387">
    <property type="entry name" value="Cro/C1-type_HTH"/>
</dbReference>
<accession>A0A8G5TD79</accession>
<keyword evidence="1" id="KW-0238">DNA-binding</keyword>
<organism evidence="2 3">
    <name type="scientific">Pseudomonas aeruginosa</name>
    <dbReference type="NCBI Taxonomy" id="287"/>
    <lineage>
        <taxon>Bacteria</taxon>
        <taxon>Pseudomonadati</taxon>
        <taxon>Pseudomonadota</taxon>
        <taxon>Gammaproteobacteria</taxon>
        <taxon>Pseudomonadales</taxon>
        <taxon>Pseudomonadaceae</taxon>
        <taxon>Pseudomonas</taxon>
    </lineage>
</organism>
<dbReference type="InterPro" id="IPR049639">
    <property type="entry name" value="RstR"/>
</dbReference>
<evidence type="ECO:0000313" key="3">
    <source>
        <dbReference type="Proteomes" id="UP000644192"/>
    </source>
</evidence>
<dbReference type="PROSITE" id="PS50943">
    <property type="entry name" value="HTH_CROC1"/>
    <property type="match status" value="1"/>
</dbReference>
<dbReference type="InterPro" id="IPR010982">
    <property type="entry name" value="Lambda_DNA-bd_dom_sf"/>
</dbReference>
<name>A0A8G5TD79_PSEAI</name>
<sequence length="124" mass="13875">MNDTTDSTLRDDMNIPQTLRTARKNRGLTQREVAELVGVSIEAYKGWEGGRHHPRSENVAPLAQALGISTDELMMEAQQRSISEDLRALFNAADKLPDDKKRQLRTAIKGMLLAISQEQLDEGE</sequence>
<dbReference type="PANTHER" id="PTHR46558:SF11">
    <property type="entry name" value="HTH-TYPE TRANSCRIPTIONAL REGULATOR XRE"/>
    <property type="match status" value="1"/>
</dbReference>
<evidence type="ECO:0000313" key="2">
    <source>
        <dbReference type="EMBL" id="MZZ16722.1"/>
    </source>
</evidence>
<dbReference type="Gene3D" id="1.10.260.40">
    <property type="entry name" value="lambda repressor-like DNA-binding domains"/>
    <property type="match status" value="1"/>
</dbReference>
<dbReference type="PANTHER" id="PTHR46558">
    <property type="entry name" value="TRACRIPTIONAL REGULATORY PROTEIN-RELATED-RELATED"/>
    <property type="match status" value="1"/>
</dbReference>
<comment type="caution">
    <text evidence="2">The sequence shown here is derived from an EMBL/GenBank/DDBJ whole genome shotgun (WGS) entry which is preliminary data.</text>
</comment>
<dbReference type="GO" id="GO:0003677">
    <property type="term" value="F:DNA binding"/>
    <property type="evidence" value="ECO:0007669"/>
    <property type="project" value="UniProtKB-KW"/>
</dbReference>
<dbReference type="AlphaFoldDB" id="A0A8G5TD79"/>
<evidence type="ECO:0000256" key="1">
    <source>
        <dbReference type="ARBA" id="ARBA00023125"/>
    </source>
</evidence>
<dbReference type="Pfam" id="PF01381">
    <property type="entry name" value="HTH_3"/>
    <property type="match status" value="1"/>
</dbReference>
<dbReference type="EMBL" id="WXZT01000032">
    <property type="protein sequence ID" value="MZZ16722.1"/>
    <property type="molecule type" value="Genomic_DNA"/>
</dbReference>
<reference evidence="2" key="1">
    <citation type="submission" date="2020-01" db="EMBL/GenBank/DDBJ databases">
        <title>Bacteria Cultured from War Wounds Associated with the Conflict in Eastern Ukraine.</title>
        <authorList>
            <person name="Snesrud E."/>
            <person name="Galac M.R."/>
            <person name="Mc Gann P."/>
            <person name="Valentine K."/>
            <person name="Viacheslav K."/>
        </authorList>
    </citation>
    <scope>NUCLEOTIDE SEQUENCE</scope>
    <source>
        <strain evidence="2">VNMU148</strain>
    </source>
</reference>
<dbReference type="RefSeq" id="WP_016852928.1">
    <property type="nucleotide sequence ID" value="NZ_BSAM01000083.1"/>
</dbReference>
<protein>
    <submittedName>
        <fullName evidence="2">Helix-turn-helix domain-containing protein</fullName>
    </submittedName>
</protein>
<dbReference type="CDD" id="cd00093">
    <property type="entry name" value="HTH_XRE"/>
    <property type="match status" value="1"/>
</dbReference>
<dbReference type="NCBIfam" id="NF041951">
    <property type="entry name" value="phage_RstR"/>
    <property type="match status" value="1"/>
</dbReference>
<dbReference type="Proteomes" id="UP000644192">
    <property type="component" value="Unassembled WGS sequence"/>
</dbReference>
<dbReference type="SMART" id="SM00530">
    <property type="entry name" value="HTH_XRE"/>
    <property type="match status" value="1"/>
</dbReference>
<dbReference type="SUPFAM" id="SSF47413">
    <property type="entry name" value="lambda repressor-like DNA-binding domains"/>
    <property type="match status" value="1"/>
</dbReference>
<proteinExistence type="predicted"/>